<keyword evidence="1" id="KW-0812">Transmembrane</keyword>
<accession>A0A2X2CPA7</accession>
<dbReference type="Proteomes" id="UP000250443">
    <property type="component" value="Unassembled WGS sequence"/>
</dbReference>
<dbReference type="RefSeq" id="WP_010795037.1">
    <property type="nucleotide sequence ID" value="NZ_CP069262.1"/>
</dbReference>
<keyword evidence="5" id="KW-1185">Reference proteome</keyword>
<dbReference type="EMBL" id="UAUF01000012">
    <property type="protein sequence ID" value="SPZ08551.1"/>
    <property type="molecule type" value="Genomic_DNA"/>
</dbReference>
<proteinExistence type="predicted"/>
<reference evidence="3 4" key="1">
    <citation type="submission" date="2018-06" db="EMBL/GenBank/DDBJ databases">
        <authorList>
            <consortium name="Pathogen Informatics"/>
            <person name="Doyle S."/>
        </authorList>
    </citation>
    <scope>NUCLEOTIDE SEQUENCE [LARGE SCALE GENOMIC DNA]</scope>
    <source>
        <strain evidence="3 4">NCTC11842</strain>
    </source>
</reference>
<organism evidence="3 4">
    <name type="scientific">Pseudomonas luteola</name>
    <dbReference type="NCBI Taxonomy" id="47886"/>
    <lineage>
        <taxon>Bacteria</taxon>
        <taxon>Pseudomonadati</taxon>
        <taxon>Pseudomonadota</taxon>
        <taxon>Gammaproteobacteria</taxon>
        <taxon>Pseudomonadales</taxon>
        <taxon>Pseudomonadaceae</taxon>
        <taxon>Pseudomonas</taxon>
    </lineage>
</organism>
<feature type="transmembrane region" description="Helical" evidence="1">
    <location>
        <begin position="62"/>
        <end position="82"/>
    </location>
</feature>
<protein>
    <submittedName>
        <fullName evidence="3">Uncharacterized protein</fullName>
    </submittedName>
</protein>
<evidence type="ECO:0000313" key="4">
    <source>
        <dbReference type="Proteomes" id="UP000250443"/>
    </source>
</evidence>
<reference evidence="2 5" key="2">
    <citation type="submission" date="2020-10" db="EMBL/GenBank/DDBJ databases">
        <title>Genome sequences of Pseudomonas isolates.</title>
        <authorList>
            <person name="Wessels L."/>
            <person name="Reich F."/>
            <person name="Hammerl J."/>
        </authorList>
    </citation>
    <scope>NUCLEOTIDE SEQUENCE [LARGE SCALE GENOMIC DNA]</scope>
    <source>
        <strain evidence="2 5">20-MO00624-0</strain>
    </source>
</reference>
<evidence type="ECO:0000256" key="1">
    <source>
        <dbReference type="SAM" id="Phobius"/>
    </source>
</evidence>
<keyword evidence="1" id="KW-0472">Membrane</keyword>
<keyword evidence="1" id="KW-1133">Transmembrane helix</keyword>
<dbReference type="EMBL" id="JADMCD010000002">
    <property type="protein sequence ID" value="MBF8639988.1"/>
    <property type="molecule type" value="Genomic_DNA"/>
</dbReference>
<feature type="transmembrane region" description="Helical" evidence="1">
    <location>
        <begin position="20"/>
        <end position="42"/>
    </location>
</feature>
<name>A0A2X2CPA7_PSELU</name>
<dbReference type="AlphaFoldDB" id="A0A2X2CPA7"/>
<gene>
    <name evidence="2" type="ORF">IRZ65_04745</name>
    <name evidence="3" type="ORF">NCTC11842_02845</name>
</gene>
<dbReference type="Proteomes" id="UP000626180">
    <property type="component" value="Unassembled WGS sequence"/>
</dbReference>
<sequence length="95" mass="10330">MGYGKKKDGLVELLFEASGLFWQFGAAVTVGLVIAAGFAFLFVHDHIVAAEANPMLAPAAHAYGWLCYLLPIILLALAAIFGRKTLATYLQQNRY</sequence>
<evidence type="ECO:0000313" key="5">
    <source>
        <dbReference type="Proteomes" id="UP000626180"/>
    </source>
</evidence>
<evidence type="ECO:0000313" key="3">
    <source>
        <dbReference type="EMBL" id="SPZ08551.1"/>
    </source>
</evidence>
<evidence type="ECO:0000313" key="2">
    <source>
        <dbReference type="EMBL" id="MBF8639988.1"/>
    </source>
</evidence>